<proteinExistence type="predicted"/>
<name>A0A151MEM7_ALLMI</name>
<sequence>MTWATFLHCLEQLHLHLKWQDIIMQQSLPVDIRPIVPASLHYVGYLFGVGKATAREAIFKVGTTLQDVLGNMVLQTKVCLTHYALLLLLTMVPWVHLCTWHGILRFDSAVGKPKLPHNLHRYLEGYLWLCYVFLLPRAKEGIAAGINMFLGT</sequence>
<gene>
    <name evidence="1" type="ORF">Y1Q_0005460</name>
</gene>
<dbReference type="EMBL" id="AKHW03006215">
    <property type="protein sequence ID" value="KYO22949.1"/>
    <property type="molecule type" value="Genomic_DNA"/>
</dbReference>
<protein>
    <submittedName>
        <fullName evidence="1">Uncharacterized protein</fullName>
    </submittedName>
</protein>
<evidence type="ECO:0000313" key="2">
    <source>
        <dbReference type="Proteomes" id="UP000050525"/>
    </source>
</evidence>
<organism evidence="1 2">
    <name type="scientific">Alligator mississippiensis</name>
    <name type="common">American alligator</name>
    <dbReference type="NCBI Taxonomy" id="8496"/>
    <lineage>
        <taxon>Eukaryota</taxon>
        <taxon>Metazoa</taxon>
        <taxon>Chordata</taxon>
        <taxon>Craniata</taxon>
        <taxon>Vertebrata</taxon>
        <taxon>Euteleostomi</taxon>
        <taxon>Archelosauria</taxon>
        <taxon>Archosauria</taxon>
        <taxon>Crocodylia</taxon>
        <taxon>Alligatoridae</taxon>
        <taxon>Alligatorinae</taxon>
        <taxon>Alligator</taxon>
    </lineage>
</organism>
<dbReference type="Proteomes" id="UP000050525">
    <property type="component" value="Unassembled WGS sequence"/>
</dbReference>
<accession>A0A151MEM7</accession>
<reference evidence="1 2" key="1">
    <citation type="journal article" date="2012" name="Genome Biol.">
        <title>Sequencing three crocodilian genomes to illuminate the evolution of archosaurs and amniotes.</title>
        <authorList>
            <person name="St John J.A."/>
            <person name="Braun E.L."/>
            <person name="Isberg S.R."/>
            <person name="Miles L.G."/>
            <person name="Chong A.Y."/>
            <person name="Gongora J."/>
            <person name="Dalzell P."/>
            <person name="Moran C."/>
            <person name="Bed'hom B."/>
            <person name="Abzhanov A."/>
            <person name="Burgess S.C."/>
            <person name="Cooksey A.M."/>
            <person name="Castoe T.A."/>
            <person name="Crawford N.G."/>
            <person name="Densmore L.D."/>
            <person name="Drew J.C."/>
            <person name="Edwards S.V."/>
            <person name="Faircloth B.C."/>
            <person name="Fujita M.K."/>
            <person name="Greenwold M.J."/>
            <person name="Hoffmann F.G."/>
            <person name="Howard J.M."/>
            <person name="Iguchi T."/>
            <person name="Janes D.E."/>
            <person name="Khan S.Y."/>
            <person name="Kohno S."/>
            <person name="de Koning A.J."/>
            <person name="Lance S.L."/>
            <person name="McCarthy F.M."/>
            <person name="McCormack J.E."/>
            <person name="Merchant M.E."/>
            <person name="Peterson D.G."/>
            <person name="Pollock D.D."/>
            <person name="Pourmand N."/>
            <person name="Raney B.J."/>
            <person name="Roessler K.A."/>
            <person name="Sanford J.R."/>
            <person name="Sawyer R.H."/>
            <person name="Schmidt C.J."/>
            <person name="Triplett E.W."/>
            <person name="Tuberville T.D."/>
            <person name="Venegas-Anaya M."/>
            <person name="Howard J.T."/>
            <person name="Jarvis E.D."/>
            <person name="Guillette L.J.Jr."/>
            <person name="Glenn T.C."/>
            <person name="Green R.E."/>
            <person name="Ray D.A."/>
        </authorList>
    </citation>
    <scope>NUCLEOTIDE SEQUENCE [LARGE SCALE GENOMIC DNA]</scope>
    <source>
        <strain evidence="1">KSC_2009_1</strain>
    </source>
</reference>
<evidence type="ECO:0000313" key="1">
    <source>
        <dbReference type="EMBL" id="KYO22949.1"/>
    </source>
</evidence>
<comment type="caution">
    <text evidence="1">The sequence shown here is derived from an EMBL/GenBank/DDBJ whole genome shotgun (WGS) entry which is preliminary data.</text>
</comment>
<keyword evidence="2" id="KW-1185">Reference proteome</keyword>
<dbReference type="AlphaFoldDB" id="A0A151MEM7"/>